<evidence type="ECO:0000313" key="1">
    <source>
        <dbReference type="EMBL" id="KAK8982856.1"/>
    </source>
</evidence>
<protein>
    <submittedName>
        <fullName evidence="1">Uncharacterized protein</fullName>
    </submittedName>
</protein>
<proteinExistence type="predicted"/>
<dbReference type="EMBL" id="JBBPBN010000084">
    <property type="protein sequence ID" value="KAK8982856.1"/>
    <property type="molecule type" value="Genomic_DNA"/>
</dbReference>
<organism evidence="1 2">
    <name type="scientific">Hibiscus sabdariffa</name>
    <name type="common">roselle</name>
    <dbReference type="NCBI Taxonomy" id="183260"/>
    <lineage>
        <taxon>Eukaryota</taxon>
        <taxon>Viridiplantae</taxon>
        <taxon>Streptophyta</taxon>
        <taxon>Embryophyta</taxon>
        <taxon>Tracheophyta</taxon>
        <taxon>Spermatophyta</taxon>
        <taxon>Magnoliopsida</taxon>
        <taxon>eudicotyledons</taxon>
        <taxon>Gunneridae</taxon>
        <taxon>Pentapetalae</taxon>
        <taxon>rosids</taxon>
        <taxon>malvids</taxon>
        <taxon>Malvales</taxon>
        <taxon>Malvaceae</taxon>
        <taxon>Malvoideae</taxon>
        <taxon>Hibiscus</taxon>
    </lineage>
</organism>
<name>A0ABR2P385_9ROSI</name>
<evidence type="ECO:0000313" key="2">
    <source>
        <dbReference type="Proteomes" id="UP001396334"/>
    </source>
</evidence>
<sequence>MDQIRSWAACISSLDQMVNRIGPNSTWEWSLPRAGPEILLEWVIEWGSERHSSIGIGFWGRARASPSRSSPCDRWLTRRAEVANHLVLSFFPLSCSDQLFEEKLEGSRERLRIRRLHGRQPPLQMGL</sequence>
<reference evidence="1 2" key="1">
    <citation type="journal article" date="2024" name="G3 (Bethesda)">
        <title>Genome assembly of Hibiscus sabdariffa L. provides insights into metabolisms of medicinal natural products.</title>
        <authorList>
            <person name="Kim T."/>
        </authorList>
    </citation>
    <scope>NUCLEOTIDE SEQUENCE [LARGE SCALE GENOMIC DNA]</scope>
    <source>
        <strain evidence="1">TK-2024</strain>
        <tissue evidence="1">Old leaves</tissue>
    </source>
</reference>
<gene>
    <name evidence="1" type="ORF">V6N11_060176</name>
</gene>
<comment type="caution">
    <text evidence="1">The sequence shown here is derived from an EMBL/GenBank/DDBJ whole genome shotgun (WGS) entry which is preliminary data.</text>
</comment>
<accession>A0ABR2P385</accession>
<keyword evidence="2" id="KW-1185">Reference proteome</keyword>
<dbReference type="Proteomes" id="UP001396334">
    <property type="component" value="Unassembled WGS sequence"/>
</dbReference>